<dbReference type="InterPro" id="IPR006190">
    <property type="entry name" value="SAF_AFP_Neu5Ac"/>
</dbReference>
<dbReference type="Gene3D" id="3.90.1210.10">
    <property type="entry name" value="Antifreeze-like/N-acetylneuraminic acid synthase C-terminal domain"/>
    <property type="match status" value="1"/>
</dbReference>
<evidence type="ECO:0000313" key="3">
    <source>
        <dbReference type="Proteomes" id="UP000182510"/>
    </source>
</evidence>
<dbReference type="RefSeq" id="WP_072552750.1">
    <property type="nucleotide sequence ID" value="NZ_CP018153.1"/>
</dbReference>
<dbReference type="InterPro" id="IPR057736">
    <property type="entry name" value="SAF_PseI/NeuA/NeuB"/>
</dbReference>
<evidence type="ECO:0000313" key="2">
    <source>
        <dbReference type="EMBL" id="APG60102.1"/>
    </source>
</evidence>
<evidence type="ECO:0000259" key="1">
    <source>
        <dbReference type="PROSITE" id="PS50844"/>
    </source>
</evidence>
<dbReference type="PROSITE" id="PS50844">
    <property type="entry name" value="AFP_LIKE"/>
    <property type="match status" value="1"/>
</dbReference>
<dbReference type="Gene3D" id="3.20.20.70">
    <property type="entry name" value="Aldolase class I"/>
    <property type="match status" value="1"/>
</dbReference>
<dbReference type="Pfam" id="PF03102">
    <property type="entry name" value="NeuB"/>
    <property type="match status" value="1"/>
</dbReference>
<proteinExistence type="predicted"/>
<dbReference type="InterPro" id="IPR036732">
    <property type="entry name" value="AFP_Neu5c_C_sf"/>
</dbReference>
<dbReference type="SUPFAM" id="SSF51269">
    <property type="entry name" value="AFP III-like domain"/>
    <property type="match status" value="1"/>
</dbReference>
<dbReference type="STRING" id="1913577.LPB144_06590"/>
<dbReference type="GO" id="GO:0047444">
    <property type="term" value="F:N-acylneuraminate-9-phosphate synthase activity"/>
    <property type="evidence" value="ECO:0007669"/>
    <property type="project" value="TreeGrafter"/>
</dbReference>
<gene>
    <name evidence="2" type="ORF">LPB144_06590</name>
</gene>
<dbReference type="KEGG" id="grl:LPB144_06590"/>
<dbReference type="InterPro" id="IPR013785">
    <property type="entry name" value="Aldolase_TIM"/>
</dbReference>
<dbReference type="OrthoDB" id="9814210at2"/>
<reference evidence="2 3" key="1">
    <citation type="submission" date="2016-11" db="EMBL/GenBank/DDBJ databases">
        <title>Gramella sp. LPB0144 isolated from marine environment.</title>
        <authorList>
            <person name="Kim E."/>
            <person name="Yi H."/>
        </authorList>
    </citation>
    <scope>NUCLEOTIDE SEQUENCE [LARGE SCALE GENOMIC DNA]</scope>
    <source>
        <strain evidence="2 3">LPB0144</strain>
    </source>
</reference>
<dbReference type="InterPro" id="IPR051690">
    <property type="entry name" value="PseI-like"/>
</dbReference>
<dbReference type="SUPFAM" id="SSF51569">
    <property type="entry name" value="Aldolase"/>
    <property type="match status" value="1"/>
</dbReference>
<dbReference type="AlphaFoldDB" id="A0A1L3J4R4"/>
<dbReference type="PANTHER" id="PTHR42966">
    <property type="entry name" value="N-ACETYLNEURAMINATE SYNTHASE"/>
    <property type="match status" value="1"/>
</dbReference>
<accession>A0A1L3J4R4</accession>
<keyword evidence="3" id="KW-1185">Reference proteome</keyword>
<feature type="domain" description="AFP-like" evidence="1">
    <location>
        <begin position="274"/>
        <end position="330"/>
    </location>
</feature>
<dbReference type="InterPro" id="IPR013132">
    <property type="entry name" value="PseI/NeuA/B-like_N"/>
</dbReference>
<dbReference type="EMBL" id="CP018153">
    <property type="protein sequence ID" value="APG60102.1"/>
    <property type="molecule type" value="Genomic_DNA"/>
</dbReference>
<name>A0A1L3J4R4_9FLAO</name>
<dbReference type="PANTHER" id="PTHR42966:SF1">
    <property type="entry name" value="SIALIC ACID SYNTHASE"/>
    <property type="match status" value="1"/>
</dbReference>
<organism evidence="2 3">
    <name type="scientific">Christiangramia salexigens</name>
    <dbReference type="NCBI Taxonomy" id="1913577"/>
    <lineage>
        <taxon>Bacteria</taxon>
        <taxon>Pseudomonadati</taxon>
        <taxon>Bacteroidota</taxon>
        <taxon>Flavobacteriia</taxon>
        <taxon>Flavobacteriales</taxon>
        <taxon>Flavobacteriaceae</taxon>
        <taxon>Christiangramia</taxon>
    </lineage>
</organism>
<dbReference type="GO" id="GO:0016051">
    <property type="term" value="P:carbohydrate biosynthetic process"/>
    <property type="evidence" value="ECO:0007669"/>
    <property type="project" value="InterPro"/>
</dbReference>
<protein>
    <submittedName>
        <fullName evidence="2">N-acetylneuraminate synthase</fullName>
    </submittedName>
</protein>
<sequence>MFVIAEVGQAHEGSLGMAQAYIKALAETGVDAVKFQVHIAEAESSIHEPFRIKFSQQDKSRFDYWKRMEFPLKDWKHLKDTCDIYNMEFIASPFSNAAVDLLEEIGVKRYKIGSGEVNNYLLLEKIAQTGKPVIISSGMSSFMELDRTVQFLREKEIDFSVMQCTTSYPTLPESYGLNVIGDIRKRYNEKVGYSDHSGKIETCIAATALGAEILEFHAVFDRRSFGPDASSSLEIDEIKMLVNSVHNISNALMNPVDKTDNSKFSDLKKIFEKSLAVNKDLSKGHHLKFDDLEAKKPKDQGIEASEFQKIIGRELKSDIKKWTFLTDDCF</sequence>
<dbReference type="Proteomes" id="UP000182510">
    <property type="component" value="Chromosome"/>
</dbReference>
<dbReference type="CDD" id="cd11615">
    <property type="entry name" value="SAF_NeuB_like"/>
    <property type="match status" value="1"/>
</dbReference>